<keyword evidence="5" id="KW-1185">Reference proteome</keyword>
<dbReference type="PROSITE" id="PS50082">
    <property type="entry name" value="WD_REPEATS_2"/>
    <property type="match status" value="1"/>
</dbReference>
<feature type="repeat" description="WD" evidence="3">
    <location>
        <begin position="47"/>
        <end position="81"/>
    </location>
</feature>
<dbReference type="Pfam" id="PF00400">
    <property type="entry name" value="WD40"/>
    <property type="match status" value="2"/>
</dbReference>
<dbReference type="PANTHER" id="PTHR15574:SF43">
    <property type="entry name" value="DDB1- AND CUL4-ASSOCIATED FACTOR 5"/>
    <property type="match status" value="1"/>
</dbReference>
<reference evidence="4" key="4">
    <citation type="submission" date="2025-09" db="UniProtKB">
        <authorList>
            <consortium name="Ensembl"/>
        </authorList>
    </citation>
    <scope>IDENTIFICATION</scope>
</reference>
<dbReference type="InterPro" id="IPR001680">
    <property type="entry name" value="WD40_rpt"/>
</dbReference>
<dbReference type="HOGENOM" id="CLU_083517_1_0_1"/>
<dbReference type="InterPro" id="IPR036322">
    <property type="entry name" value="WD40_repeat_dom_sf"/>
</dbReference>
<reference evidence="4" key="2">
    <citation type="journal article" date="2008" name="Genome Biol.">
        <title>Improved genome assembly and evidence-based global gene model set for the chordate Ciona intestinalis: new insight into intron and operon populations.</title>
        <authorList>
            <person name="Satou Y."/>
            <person name="Mineta K."/>
            <person name="Ogasawara M."/>
            <person name="Sasakura Y."/>
            <person name="Shoguchi E."/>
            <person name="Ueno K."/>
            <person name="Yamada L."/>
            <person name="Matsumoto J."/>
            <person name="Wasserscheid J."/>
            <person name="Dewar K."/>
            <person name="Wiley G.B."/>
            <person name="Macmil S.L."/>
            <person name="Roe B.A."/>
            <person name="Zeller R.W."/>
            <person name="Hastings K.E."/>
            <person name="Lemaire P."/>
            <person name="Lindquist E."/>
            <person name="Endo T."/>
            <person name="Hotta K."/>
            <person name="Inaba K."/>
        </authorList>
    </citation>
    <scope>NUCLEOTIDE SEQUENCE [LARGE SCALE GENOMIC DNA]</scope>
    <source>
        <strain evidence="4">wild type</strain>
    </source>
</reference>
<sequence>MTTARTNKSHNIYAYCKLLQNTGSDNLAHTLRQKRFQSCKNLYKRDLIVHFGCVNALEFSKKNKEYLASGGDDKRVLLWNVGETLMNPNYKPTAMETLHISNIFCLDFTADNQYLLSSGNDEQVIVHDIETRQESCAYMKEKSIFAISAHPELPTLFLTASEDGKVSLTDMRMSNTNCMADYSSALHGVMFNPTEPMLFASANSNEGAALWDIRKPKTYNGVTSIWFPILQRENHECSLQQDGVLAVCAQTKASC</sequence>
<dbReference type="EMBL" id="EAAA01001926">
    <property type="status" value="NOT_ANNOTATED_CDS"/>
    <property type="molecule type" value="Genomic_DNA"/>
</dbReference>
<dbReference type="SUPFAM" id="SSF50978">
    <property type="entry name" value="WD40 repeat-like"/>
    <property type="match status" value="1"/>
</dbReference>
<dbReference type="PANTHER" id="PTHR15574">
    <property type="entry name" value="WD REPEAT DOMAIN-CONTAINING FAMILY"/>
    <property type="match status" value="1"/>
</dbReference>
<name>H2Y1F1_CIOIN</name>
<evidence type="ECO:0000313" key="4">
    <source>
        <dbReference type="Ensembl" id="ENSCINP00000035735.1"/>
    </source>
</evidence>
<dbReference type="InParanoid" id="H2Y1F1"/>
<proteinExistence type="predicted"/>
<reference evidence="4" key="3">
    <citation type="submission" date="2025-08" db="UniProtKB">
        <authorList>
            <consortium name="Ensembl"/>
        </authorList>
    </citation>
    <scope>IDENTIFICATION</scope>
</reference>
<evidence type="ECO:0000256" key="2">
    <source>
        <dbReference type="ARBA" id="ARBA00022737"/>
    </source>
</evidence>
<dbReference type="SMART" id="SM00320">
    <property type="entry name" value="WD40"/>
    <property type="match status" value="4"/>
</dbReference>
<protein>
    <submittedName>
        <fullName evidence="4">Uncharacterized protein</fullName>
    </submittedName>
</protein>
<keyword evidence="1 3" id="KW-0853">WD repeat</keyword>
<reference evidence="5" key="1">
    <citation type="journal article" date="2002" name="Science">
        <title>The draft genome of Ciona intestinalis: insights into chordate and vertebrate origins.</title>
        <authorList>
            <person name="Dehal P."/>
            <person name="Satou Y."/>
            <person name="Campbell R.K."/>
            <person name="Chapman J."/>
            <person name="Degnan B."/>
            <person name="De Tomaso A."/>
            <person name="Davidson B."/>
            <person name="Di Gregorio A."/>
            <person name="Gelpke M."/>
            <person name="Goodstein D.M."/>
            <person name="Harafuji N."/>
            <person name="Hastings K.E."/>
            <person name="Ho I."/>
            <person name="Hotta K."/>
            <person name="Huang W."/>
            <person name="Kawashima T."/>
            <person name="Lemaire P."/>
            <person name="Martinez D."/>
            <person name="Meinertzhagen I.A."/>
            <person name="Necula S."/>
            <person name="Nonaka M."/>
            <person name="Putnam N."/>
            <person name="Rash S."/>
            <person name="Saiga H."/>
            <person name="Satake M."/>
            <person name="Terry A."/>
            <person name="Yamada L."/>
            <person name="Wang H.G."/>
            <person name="Awazu S."/>
            <person name="Azumi K."/>
            <person name="Boore J."/>
            <person name="Branno M."/>
            <person name="Chin-Bow S."/>
            <person name="DeSantis R."/>
            <person name="Doyle S."/>
            <person name="Francino P."/>
            <person name="Keys D.N."/>
            <person name="Haga S."/>
            <person name="Hayashi H."/>
            <person name="Hino K."/>
            <person name="Imai K.S."/>
            <person name="Inaba K."/>
            <person name="Kano S."/>
            <person name="Kobayashi K."/>
            <person name="Kobayashi M."/>
            <person name="Lee B.I."/>
            <person name="Makabe K.W."/>
            <person name="Manohar C."/>
            <person name="Matassi G."/>
            <person name="Medina M."/>
            <person name="Mochizuki Y."/>
            <person name="Mount S."/>
            <person name="Morishita T."/>
            <person name="Miura S."/>
            <person name="Nakayama A."/>
            <person name="Nishizaka S."/>
            <person name="Nomoto H."/>
            <person name="Ohta F."/>
            <person name="Oishi K."/>
            <person name="Rigoutsos I."/>
            <person name="Sano M."/>
            <person name="Sasaki A."/>
            <person name="Sasakura Y."/>
            <person name="Shoguchi E."/>
            <person name="Shin-i T."/>
            <person name="Spagnuolo A."/>
            <person name="Stainier D."/>
            <person name="Suzuki M.M."/>
            <person name="Tassy O."/>
            <person name="Takatori N."/>
            <person name="Tokuoka M."/>
            <person name="Yagi K."/>
            <person name="Yoshizaki F."/>
            <person name="Wada S."/>
            <person name="Zhang C."/>
            <person name="Hyatt P.D."/>
            <person name="Larimer F."/>
            <person name="Detter C."/>
            <person name="Doggett N."/>
            <person name="Glavina T."/>
            <person name="Hawkins T."/>
            <person name="Richardson P."/>
            <person name="Lucas S."/>
            <person name="Kohara Y."/>
            <person name="Levine M."/>
            <person name="Satoh N."/>
            <person name="Rokhsar D.S."/>
        </authorList>
    </citation>
    <scope>NUCLEOTIDE SEQUENCE [LARGE SCALE GENOMIC DNA]</scope>
</reference>
<dbReference type="Proteomes" id="UP000008144">
    <property type="component" value="Chromosome 4"/>
</dbReference>
<dbReference type="InterPro" id="IPR019775">
    <property type="entry name" value="WD40_repeat_CS"/>
</dbReference>
<dbReference type="Gene3D" id="2.130.10.10">
    <property type="entry name" value="YVTN repeat-like/Quinoprotein amine dehydrogenase"/>
    <property type="match status" value="1"/>
</dbReference>
<dbReference type="GeneTree" id="ENSGT00950000182900"/>
<evidence type="ECO:0000256" key="3">
    <source>
        <dbReference type="PROSITE-ProRule" id="PRU00221"/>
    </source>
</evidence>
<dbReference type="InterPro" id="IPR015943">
    <property type="entry name" value="WD40/YVTN_repeat-like_dom_sf"/>
</dbReference>
<accession>H2Y1F1</accession>
<evidence type="ECO:0000313" key="5">
    <source>
        <dbReference type="Proteomes" id="UP000008144"/>
    </source>
</evidence>
<dbReference type="Ensembl" id="ENSCINT00000035649.1">
    <property type="protein sequence ID" value="ENSCINP00000035735.1"/>
    <property type="gene ID" value="ENSCING00000020344.1"/>
</dbReference>
<dbReference type="OMA" id="IVMERTH"/>
<dbReference type="PROSITE" id="PS00678">
    <property type="entry name" value="WD_REPEATS_1"/>
    <property type="match status" value="1"/>
</dbReference>
<organism evidence="4 5">
    <name type="scientific">Ciona intestinalis</name>
    <name type="common">Transparent sea squirt</name>
    <name type="synonym">Ascidia intestinalis</name>
    <dbReference type="NCBI Taxonomy" id="7719"/>
    <lineage>
        <taxon>Eukaryota</taxon>
        <taxon>Metazoa</taxon>
        <taxon>Chordata</taxon>
        <taxon>Tunicata</taxon>
        <taxon>Ascidiacea</taxon>
        <taxon>Phlebobranchia</taxon>
        <taxon>Cionidae</taxon>
        <taxon>Ciona</taxon>
    </lineage>
</organism>
<dbReference type="STRING" id="7719.ENSCINP00000035735"/>
<dbReference type="InterPro" id="IPR045151">
    <property type="entry name" value="DCAF8"/>
</dbReference>
<keyword evidence="2" id="KW-0677">Repeat</keyword>
<evidence type="ECO:0000256" key="1">
    <source>
        <dbReference type="ARBA" id="ARBA00022574"/>
    </source>
</evidence>
<dbReference type="AlphaFoldDB" id="H2Y1F1"/>